<dbReference type="InterPro" id="IPR033714">
    <property type="entry name" value="tRNA_bind_bactPheRS"/>
</dbReference>
<dbReference type="GO" id="GO:0009328">
    <property type="term" value="C:phenylalanine-tRNA ligase complex"/>
    <property type="evidence" value="ECO:0007669"/>
    <property type="project" value="TreeGrafter"/>
</dbReference>
<comment type="subcellular location">
    <subcellularLocation>
        <location evidence="1 15">Cytoplasm</location>
    </subcellularLocation>
</comment>
<keyword evidence="13 15" id="KW-0030">Aminoacyl-tRNA synthetase</keyword>
<keyword evidence="11 16" id="KW-0694">RNA-binding</keyword>
<dbReference type="EMBL" id="CP000774">
    <property type="protein sequence ID" value="ABS61844.1"/>
    <property type="molecule type" value="Genomic_DNA"/>
</dbReference>
<evidence type="ECO:0000259" key="17">
    <source>
        <dbReference type="PROSITE" id="PS50886"/>
    </source>
</evidence>
<dbReference type="eggNOG" id="COG0072">
    <property type="taxonomic scope" value="Bacteria"/>
</dbReference>
<dbReference type="Pfam" id="PF01588">
    <property type="entry name" value="tRNA_bind"/>
    <property type="match status" value="1"/>
</dbReference>
<gene>
    <name evidence="15" type="primary">pheT</name>
    <name evidence="20" type="ordered locus">Plav_0221</name>
</gene>
<feature type="binding site" evidence="15">
    <location>
        <position position="466"/>
    </location>
    <ligand>
        <name>Mg(2+)</name>
        <dbReference type="ChEBI" id="CHEBI:18420"/>
        <note>shared with alpha subunit</note>
    </ligand>
</feature>
<evidence type="ECO:0000256" key="1">
    <source>
        <dbReference type="ARBA" id="ARBA00004496"/>
    </source>
</evidence>
<dbReference type="PROSITE" id="PS51447">
    <property type="entry name" value="FDX_ACB"/>
    <property type="match status" value="1"/>
</dbReference>
<evidence type="ECO:0000313" key="20">
    <source>
        <dbReference type="EMBL" id="ABS61844.1"/>
    </source>
</evidence>
<keyword evidence="12 15" id="KW-0648">Protein biosynthesis</keyword>
<dbReference type="InterPro" id="IPR004532">
    <property type="entry name" value="Phe-tRNA-ligase_IIc_bsu_bact"/>
</dbReference>
<dbReference type="SUPFAM" id="SSF55681">
    <property type="entry name" value="Class II aaRS and biotin synthetases"/>
    <property type="match status" value="1"/>
</dbReference>
<dbReference type="GO" id="GO:0006432">
    <property type="term" value="P:phenylalanyl-tRNA aminoacylation"/>
    <property type="evidence" value="ECO:0007669"/>
    <property type="project" value="UniProtKB-UniRule"/>
</dbReference>
<dbReference type="STRING" id="402881.Plav_0221"/>
<dbReference type="CDD" id="cd02796">
    <property type="entry name" value="tRNA_bind_bactPheRS"/>
    <property type="match status" value="1"/>
</dbReference>
<feature type="binding site" evidence="15">
    <location>
        <position position="460"/>
    </location>
    <ligand>
        <name>Mg(2+)</name>
        <dbReference type="ChEBI" id="CHEBI:18420"/>
        <note>shared with alpha subunit</note>
    </ligand>
</feature>
<dbReference type="CDD" id="cd00769">
    <property type="entry name" value="PheRS_beta_core"/>
    <property type="match status" value="1"/>
</dbReference>
<dbReference type="SUPFAM" id="SSF56037">
    <property type="entry name" value="PheT/TilS domain"/>
    <property type="match status" value="1"/>
</dbReference>
<reference evidence="20 21" key="1">
    <citation type="journal article" date="2011" name="Stand. Genomic Sci.">
        <title>Complete genome sequence of Parvibaculum lavamentivorans type strain (DS-1(T)).</title>
        <authorList>
            <person name="Schleheck D."/>
            <person name="Weiss M."/>
            <person name="Pitluck S."/>
            <person name="Bruce D."/>
            <person name="Land M.L."/>
            <person name="Han S."/>
            <person name="Saunders E."/>
            <person name="Tapia R."/>
            <person name="Detter C."/>
            <person name="Brettin T."/>
            <person name="Han J."/>
            <person name="Woyke T."/>
            <person name="Goodwin L."/>
            <person name="Pennacchio L."/>
            <person name="Nolan M."/>
            <person name="Cook A.M."/>
            <person name="Kjelleberg S."/>
            <person name="Thomas T."/>
        </authorList>
    </citation>
    <scope>NUCLEOTIDE SEQUENCE [LARGE SCALE GENOMIC DNA]</scope>
    <source>
        <strain evidence="21">DS-1 / DSM 13023 / NCIMB 13966</strain>
    </source>
</reference>
<dbReference type="PROSITE" id="PS50886">
    <property type="entry name" value="TRBD"/>
    <property type="match status" value="1"/>
</dbReference>
<dbReference type="InterPro" id="IPR012340">
    <property type="entry name" value="NA-bd_OB-fold"/>
</dbReference>
<evidence type="ECO:0000313" key="21">
    <source>
        <dbReference type="Proteomes" id="UP000006377"/>
    </source>
</evidence>
<dbReference type="Gene3D" id="3.50.40.10">
    <property type="entry name" value="Phenylalanyl-trna Synthetase, Chain B, domain 3"/>
    <property type="match status" value="1"/>
</dbReference>
<feature type="domain" description="FDX-ACB" evidence="18">
    <location>
        <begin position="718"/>
        <end position="811"/>
    </location>
</feature>
<dbReference type="SUPFAM" id="SSF54991">
    <property type="entry name" value="Anticodon-binding domain of PheRS"/>
    <property type="match status" value="1"/>
</dbReference>
<evidence type="ECO:0000256" key="7">
    <source>
        <dbReference type="ARBA" id="ARBA00022723"/>
    </source>
</evidence>
<dbReference type="PANTHER" id="PTHR10947">
    <property type="entry name" value="PHENYLALANYL-TRNA SYNTHETASE BETA CHAIN AND LEUCINE-RICH REPEAT-CONTAINING PROTEIN 47"/>
    <property type="match status" value="1"/>
</dbReference>
<dbReference type="InterPro" id="IPR020825">
    <property type="entry name" value="Phe-tRNA_synthase-like_B3/B4"/>
</dbReference>
<evidence type="ECO:0000256" key="15">
    <source>
        <dbReference type="HAMAP-Rule" id="MF_00283"/>
    </source>
</evidence>
<dbReference type="PROSITE" id="PS51483">
    <property type="entry name" value="B5"/>
    <property type="match status" value="1"/>
</dbReference>
<dbReference type="SMART" id="SM00874">
    <property type="entry name" value="B5"/>
    <property type="match status" value="1"/>
</dbReference>
<keyword evidence="7 15" id="KW-0479">Metal-binding</keyword>
<dbReference type="NCBIfam" id="TIGR00472">
    <property type="entry name" value="pheT_bact"/>
    <property type="match status" value="1"/>
</dbReference>
<dbReference type="FunFam" id="3.30.70.380:FF:000001">
    <property type="entry name" value="Phenylalanine--tRNA ligase beta subunit"/>
    <property type="match status" value="1"/>
</dbReference>
<comment type="subunit">
    <text evidence="3 15">Tetramer of two alpha and two beta subunits.</text>
</comment>
<dbReference type="SMART" id="SM00896">
    <property type="entry name" value="FDX-ACB"/>
    <property type="match status" value="1"/>
</dbReference>
<dbReference type="Pfam" id="PF03147">
    <property type="entry name" value="FDX-ACB"/>
    <property type="match status" value="1"/>
</dbReference>
<dbReference type="InterPro" id="IPR005146">
    <property type="entry name" value="B3/B4_tRNA-bd"/>
</dbReference>
<dbReference type="GO" id="GO:0000287">
    <property type="term" value="F:magnesium ion binding"/>
    <property type="evidence" value="ECO:0007669"/>
    <property type="project" value="UniProtKB-UniRule"/>
</dbReference>
<dbReference type="NCBIfam" id="NF045760">
    <property type="entry name" value="YtpR"/>
    <property type="match status" value="1"/>
</dbReference>
<dbReference type="SMART" id="SM00873">
    <property type="entry name" value="B3_4"/>
    <property type="match status" value="1"/>
</dbReference>
<keyword evidence="6 15" id="KW-0436">Ligase</keyword>
<dbReference type="GO" id="GO:0000049">
    <property type="term" value="F:tRNA binding"/>
    <property type="evidence" value="ECO:0007669"/>
    <property type="project" value="UniProtKB-UniRule"/>
</dbReference>
<feature type="domain" description="B5" evidence="19">
    <location>
        <begin position="406"/>
        <end position="482"/>
    </location>
</feature>
<dbReference type="InterPro" id="IPR005121">
    <property type="entry name" value="Fdx_antiC-bd"/>
</dbReference>
<dbReference type="EC" id="6.1.1.20" evidence="15"/>
<dbReference type="InterPro" id="IPR036690">
    <property type="entry name" value="Fdx_antiC-bd_sf"/>
</dbReference>
<evidence type="ECO:0000259" key="18">
    <source>
        <dbReference type="PROSITE" id="PS51447"/>
    </source>
</evidence>
<dbReference type="Pfam" id="PF03484">
    <property type="entry name" value="B5"/>
    <property type="match status" value="1"/>
</dbReference>
<dbReference type="eggNOG" id="COG0073">
    <property type="taxonomic scope" value="Bacteria"/>
</dbReference>
<comment type="cofactor">
    <cofactor evidence="15">
        <name>Mg(2+)</name>
        <dbReference type="ChEBI" id="CHEBI:18420"/>
    </cofactor>
    <text evidence="15">Binds 2 magnesium ions per tetramer.</text>
</comment>
<evidence type="ECO:0000256" key="9">
    <source>
        <dbReference type="ARBA" id="ARBA00022840"/>
    </source>
</evidence>
<dbReference type="InterPro" id="IPR045060">
    <property type="entry name" value="Phe-tRNA-ligase_IIc_bsu"/>
</dbReference>
<dbReference type="RefSeq" id="WP_011995135.1">
    <property type="nucleotide sequence ID" value="NC_009719.1"/>
</dbReference>
<dbReference type="GO" id="GO:0004826">
    <property type="term" value="F:phenylalanine-tRNA ligase activity"/>
    <property type="evidence" value="ECO:0007669"/>
    <property type="project" value="UniProtKB-UniRule"/>
</dbReference>
<evidence type="ECO:0000256" key="3">
    <source>
        <dbReference type="ARBA" id="ARBA00011209"/>
    </source>
</evidence>
<feature type="binding site" evidence="15">
    <location>
        <position position="469"/>
    </location>
    <ligand>
        <name>Mg(2+)</name>
        <dbReference type="ChEBI" id="CHEBI:18420"/>
        <note>shared with alpha subunit</note>
    </ligand>
</feature>
<dbReference type="Pfam" id="PF03483">
    <property type="entry name" value="B3_4"/>
    <property type="match status" value="1"/>
</dbReference>
<dbReference type="Gene3D" id="3.30.56.10">
    <property type="match status" value="2"/>
</dbReference>
<proteinExistence type="inferred from homology"/>
<evidence type="ECO:0000259" key="19">
    <source>
        <dbReference type="PROSITE" id="PS51483"/>
    </source>
</evidence>
<dbReference type="Gene3D" id="2.40.50.140">
    <property type="entry name" value="Nucleic acid-binding proteins"/>
    <property type="match status" value="1"/>
</dbReference>
<dbReference type="InterPro" id="IPR005147">
    <property type="entry name" value="tRNA_synthase_B5-dom"/>
</dbReference>
<keyword evidence="9 15" id="KW-0067">ATP-binding</keyword>
<dbReference type="Pfam" id="PF17759">
    <property type="entry name" value="tRNA_synthFbeta"/>
    <property type="match status" value="1"/>
</dbReference>
<accession>A7HPL1</accession>
<dbReference type="SUPFAM" id="SSF46955">
    <property type="entry name" value="Putative DNA-binding domain"/>
    <property type="match status" value="1"/>
</dbReference>
<dbReference type="Proteomes" id="UP000006377">
    <property type="component" value="Chromosome"/>
</dbReference>
<dbReference type="Gene3D" id="3.30.70.380">
    <property type="entry name" value="Ferrodoxin-fold anticodon-binding domain"/>
    <property type="match status" value="1"/>
</dbReference>
<feature type="binding site" evidence="15">
    <location>
        <position position="470"/>
    </location>
    <ligand>
        <name>Mg(2+)</name>
        <dbReference type="ChEBI" id="CHEBI:18420"/>
        <note>shared with alpha subunit</note>
    </ligand>
</feature>
<dbReference type="OrthoDB" id="9805455at2"/>
<evidence type="ECO:0000256" key="5">
    <source>
        <dbReference type="ARBA" id="ARBA00022555"/>
    </source>
</evidence>
<evidence type="ECO:0000256" key="16">
    <source>
        <dbReference type="PROSITE-ProRule" id="PRU00209"/>
    </source>
</evidence>
<organism evidence="20 21">
    <name type="scientific">Parvibaculum lavamentivorans (strain DS-1 / DSM 13023 / NCIMB 13966)</name>
    <dbReference type="NCBI Taxonomy" id="402881"/>
    <lineage>
        <taxon>Bacteria</taxon>
        <taxon>Pseudomonadati</taxon>
        <taxon>Pseudomonadota</taxon>
        <taxon>Alphaproteobacteria</taxon>
        <taxon>Hyphomicrobiales</taxon>
        <taxon>Parvibaculaceae</taxon>
        <taxon>Parvibaculum</taxon>
    </lineage>
</organism>
<dbReference type="InterPro" id="IPR045864">
    <property type="entry name" value="aa-tRNA-synth_II/BPL/LPL"/>
</dbReference>
<dbReference type="InterPro" id="IPR009061">
    <property type="entry name" value="DNA-bd_dom_put_sf"/>
</dbReference>
<name>A7HPL1_PARL1</name>
<protein>
    <recommendedName>
        <fullName evidence="15">Phenylalanine--tRNA ligase beta subunit</fullName>
        <ecNumber evidence="15">6.1.1.20</ecNumber>
    </recommendedName>
    <alternativeName>
        <fullName evidence="15">Phenylalanyl-tRNA synthetase beta subunit</fullName>
        <shortName evidence="15">PheRS</shortName>
    </alternativeName>
</protein>
<dbReference type="HAMAP" id="MF_00283">
    <property type="entry name" value="Phe_tRNA_synth_beta1"/>
    <property type="match status" value="1"/>
</dbReference>
<comment type="catalytic activity">
    <reaction evidence="14 15">
        <text>tRNA(Phe) + L-phenylalanine + ATP = L-phenylalanyl-tRNA(Phe) + AMP + diphosphate + H(+)</text>
        <dbReference type="Rhea" id="RHEA:19413"/>
        <dbReference type="Rhea" id="RHEA-COMP:9668"/>
        <dbReference type="Rhea" id="RHEA-COMP:9699"/>
        <dbReference type="ChEBI" id="CHEBI:15378"/>
        <dbReference type="ChEBI" id="CHEBI:30616"/>
        <dbReference type="ChEBI" id="CHEBI:33019"/>
        <dbReference type="ChEBI" id="CHEBI:58095"/>
        <dbReference type="ChEBI" id="CHEBI:78442"/>
        <dbReference type="ChEBI" id="CHEBI:78531"/>
        <dbReference type="ChEBI" id="CHEBI:456215"/>
        <dbReference type="EC" id="6.1.1.20"/>
    </reaction>
</comment>
<evidence type="ECO:0000256" key="13">
    <source>
        <dbReference type="ARBA" id="ARBA00023146"/>
    </source>
</evidence>
<keyword evidence="21" id="KW-1185">Reference proteome</keyword>
<dbReference type="Gene3D" id="3.30.930.10">
    <property type="entry name" value="Bira Bifunctional Protein, Domain 2"/>
    <property type="match status" value="1"/>
</dbReference>
<dbReference type="SUPFAM" id="SSF50249">
    <property type="entry name" value="Nucleic acid-binding proteins"/>
    <property type="match status" value="1"/>
</dbReference>
<sequence>MKFTLSWLKQPLETEATLDEIVERLTMLGLEVEGVEDPAKKLGVFTVAKVLEAKPHPDADKLQVLKVEALVEGEVKQLQVVCGAPNARAGLTGVFAPPGATIPANGMVLKPTKIRGVESNGMMCSERELELSDEHEGIIDLKGDWKVGTPAAEVLGRNDPVIEIAITPNRPDCLGVYGVARDLAAAGLGRLREGNFPPVQGKFESPIGIKLEFPSGAENACPVFAGRLIRGVKNGPSPDWLQNWLKAVGLRPINALVDITNFISLDRGRPLHVYDASKLTGDIRARLGREGEKLVALDGKTYDVKPDYCVIADDARVLGLAGVMGGEESGSTAETVDVFIESAYFDPYRTARTGRDTGIISDARYRFERGVDPQFVRPGLELATKMILEFCGGEPSNIVVAGEEPDTSKTIDFDPARIEKLTGLSLPQSETMRILSALGFKVLEEGSRKLSVSVPSWRPDIDGQADLVEEVVRVHGLNEVKSVALPRLHAVAKPVLSSRQRRERMARRALAARGLVEAVTWSFIPERDAVLFGGGNAAPLLKLANPISADMSHMRPSLLAGLIAAAGRNMARGFPDVGMFEVGQQFESDEPSGQVLAASGIRRGTARPQGAGRHWQGKSGPAEAMDAKADAVALLAALGAPVANFQIGADAPAWYHPGRSGVFRLGPKNVIGYFGELHPRVLDDMDVAGPIVGFEIFPDAIPEPKRKPTRAKPPLELSDLQPVRRDFAFVVSEGVTADQLLRAAKGADKKLITDVSLFDVFEGGSLGEGQKSLAIEVTLQPVEKTLTDEEIDAVSKRIVVAVEKATGGALRG</sequence>
<dbReference type="InterPro" id="IPR041616">
    <property type="entry name" value="PheRS_beta_core"/>
</dbReference>
<feature type="domain" description="TRNA-binding" evidence="17">
    <location>
        <begin position="39"/>
        <end position="152"/>
    </location>
</feature>
<dbReference type="GO" id="GO:0005524">
    <property type="term" value="F:ATP binding"/>
    <property type="evidence" value="ECO:0007669"/>
    <property type="project" value="UniProtKB-UniRule"/>
</dbReference>
<keyword evidence="10 15" id="KW-0460">Magnesium</keyword>
<evidence type="ECO:0000256" key="6">
    <source>
        <dbReference type="ARBA" id="ARBA00022598"/>
    </source>
</evidence>
<dbReference type="HOGENOM" id="CLU_016891_0_0_5"/>
<evidence type="ECO:0000256" key="14">
    <source>
        <dbReference type="ARBA" id="ARBA00049255"/>
    </source>
</evidence>
<evidence type="ECO:0000256" key="12">
    <source>
        <dbReference type="ARBA" id="ARBA00022917"/>
    </source>
</evidence>
<dbReference type="KEGG" id="pla:Plav_0221"/>
<dbReference type="InterPro" id="IPR002547">
    <property type="entry name" value="tRNA-bd_dom"/>
</dbReference>
<dbReference type="PANTHER" id="PTHR10947:SF0">
    <property type="entry name" value="PHENYLALANINE--TRNA LIGASE BETA SUBUNIT"/>
    <property type="match status" value="1"/>
</dbReference>
<evidence type="ECO:0000256" key="4">
    <source>
        <dbReference type="ARBA" id="ARBA00022490"/>
    </source>
</evidence>
<keyword evidence="5 16" id="KW-0820">tRNA-binding</keyword>
<evidence type="ECO:0000256" key="10">
    <source>
        <dbReference type="ARBA" id="ARBA00022842"/>
    </source>
</evidence>
<keyword evidence="8 15" id="KW-0547">Nucleotide-binding</keyword>
<comment type="similarity">
    <text evidence="2 15">Belongs to the phenylalanyl-tRNA synthetase beta subunit family. Type 1 subfamily.</text>
</comment>
<evidence type="ECO:0000256" key="8">
    <source>
        <dbReference type="ARBA" id="ARBA00022741"/>
    </source>
</evidence>
<keyword evidence="4 15" id="KW-0963">Cytoplasm</keyword>
<dbReference type="AlphaFoldDB" id="A7HPL1"/>
<evidence type="ECO:0000256" key="2">
    <source>
        <dbReference type="ARBA" id="ARBA00008653"/>
    </source>
</evidence>
<evidence type="ECO:0000256" key="11">
    <source>
        <dbReference type="ARBA" id="ARBA00022884"/>
    </source>
</evidence>